<evidence type="ECO:0000313" key="1">
    <source>
        <dbReference type="EMBL" id="GAA3495892.1"/>
    </source>
</evidence>
<accession>A0ABP6TKY1</accession>
<reference evidence="2" key="1">
    <citation type="journal article" date="2019" name="Int. J. Syst. Evol. Microbiol.">
        <title>The Global Catalogue of Microorganisms (GCM) 10K type strain sequencing project: providing services to taxonomists for standard genome sequencing and annotation.</title>
        <authorList>
            <consortium name="The Broad Institute Genomics Platform"/>
            <consortium name="The Broad Institute Genome Sequencing Center for Infectious Disease"/>
            <person name="Wu L."/>
            <person name="Ma J."/>
        </authorList>
    </citation>
    <scope>NUCLEOTIDE SEQUENCE [LARGE SCALE GENOMIC DNA]</scope>
    <source>
        <strain evidence="2">JCM 4816</strain>
    </source>
</reference>
<name>A0ABP6TKY1_9ACTN</name>
<keyword evidence="2" id="KW-1185">Reference proteome</keyword>
<proteinExistence type="predicted"/>
<gene>
    <name evidence="1" type="ORF">GCM10019016_029930</name>
</gene>
<dbReference type="Proteomes" id="UP001501455">
    <property type="component" value="Unassembled WGS sequence"/>
</dbReference>
<organism evidence="1 2">
    <name type="scientific">Streptomyces prasinosporus</name>
    <dbReference type="NCBI Taxonomy" id="68256"/>
    <lineage>
        <taxon>Bacteria</taxon>
        <taxon>Bacillati</taxon>
        <taxon>Actinomycetota</taxon>
        <taxon>Actinomycetes</taxon>
        <taxon>Kitasatosporales</taxon>
        <taxon>Streptomycetaceae</taxon>
        <taxon>Streptomyces</taxon>
        <taxon>Streptomyces albogriseolus group</taxon>
    </lineage>
</organism>
<sequence length="137" mass="14959">MLWAVMVQERAEVRVVVAVRSVGDEGAGLQHRFEAGTGSVGAVPDFRQLGEVTGDLARVPGVQDRFDVREVLVRRGPPDTDLLRNLRHRHWQRALLGRQGGGAVQDGVAHVPAVRLDRLVPQLRHAEGVRGADRAAL</sequence>
<dbReference type="EMBL" id="BAAAXF010000021">
    <property type="protein sequence ID" value="GAA3495892.1"/>
    <property type="molecule type" value="Genomic_DNA"/>
</dbReference>
<evidence type="ECO:0000313" key="2">
    <source>
        <dbReference type="Proteomes" id="UP001501455"/>
    </source>
</evidence>
<comment type="caution">
    <text evidence="1">The sequence shown here is derived from an EMBL/GenBank/DDBJ whole genome shotgun (WGS) entry which is preliminary data.</text>
</comment>
<protein>
    <submittedName>
        <fullName evidence="1">Uncharacterized protein</fullName>
    </submittedName>
</protein>